<feature type="compositionally biased region" description="Low complexity" evidence="1">
    <location>
        <begin position="75"/>
        <end position="87"/>
    </location>
</feature>
<comment type="caution">
    <text evidence="2">The sequence shown here is derived from an EMBL/GenBank/DDBJ whole genome shotgun (WGS) entry which is preliminary data.</text>
</comment>
<sequence>MRDIRGDLQDRAGFLEEQIGAAQAQFEKRMELFTREHESKIADLQAELEAVSMLMEREYRRIMSAPDVAEERRQAQPQQTPEQAPVVSAPEAYDESDYVDEESEYLPEDVPYRRPAVAEAEPARQAAPAEEARPVRREPEPRYAPRPAARAEDDHRQPATAEARPQRPVPMERPAAERRPVETAPYRPAARAPEPRQEAPRQEASRQEPVRQEAPRQESPRREEQPRQYEPVQQDRGPSQRQPLADFLIRKLGEVGNMSLDDLCGVAIHEGYFAEGDNPDRTVHMTLMNVVKAGFIRQLPNGTFAPASVMDTIRLRRAI</sequence>
<proteinExistence type="predicted"/>
<gene>
    <name evidence="2" type="ORF">AUC70_02015</name>
</gene>
<feature type="compositionally biased region" description="Acidic residues" evidence="1">
    <location>
        <begin position="92"/>
        <end position="107"/>
    </location>
</feature>
<evidence type="ECO:0000313" key="3">
    <source>
        <dbReference type="Proteomes" id="UP000094172"/>
    </source>
</evidence>
<name>A0A1E3VQ83_9HYPH</name>
<protein>
    <submittedName>
        <fullName evidence="2">Uncharacterized protein</fullName>
    </submittedName>
</protein>
<feature type="compositionally biased region" description="Basic and acidic residues" evidence="1">
    <location>
        <begin position="193"/>
        <end position="227"/>
    </location>
</feature>
<dbReference type="STRING" id="1774970.AUC70_02015"/>
<feature type="compositionally biased region" description="Low complexity" evidence="1">
    <location>
        <begin position="113"/>
        <end position="129"/>
    </location>
</feature>
<feature type="compositionally biased region" description="Basic and acidic residues" evidence="1">
    <location>
        <begin position="130"/>
        <end position="157"/>
    </location>
</feature>
<keyword evidence="3" id="KW-1185">Reference proteome</keyword>
<evidence type="ECO:0000256" key="1">
    <source>
        <dbReference type="SAM" id="MobiDB-lite"/>
    </source>
</evidence>
<dbReference type="Proteomes" id="UP000094172">
    <property type="component" value="Unassembled WGS sequence"/>
</dbReference>
<reference evidence="2 3" key="1">
    <citation type="journal article" date="2016" name="Environ. Microbiol.">
        <title>New Methyloceanibacter diversity from North Sea sediments includes methanotroph containing solely the soluble methane monooxygenase.</title>
        <authorList>
            <person name="Vekeman B."/>
            <person name="Kerckhof F.M."/>
            <person name="Cremers G."/>
            <person name="de Vos P."/>
            <person name="Vandamme P."/>
            <person name="Boon N."/>
            <person name="Op den Camp H.J."/>
            <person name="Heylen K."/>
        </authorList>
    </citation>
    <scope>NUCLEOTIDE SEQUENCE [LARGE SCALE GENOMIC DNA]</scope>
    <source>
        <strain evidence="2 3">R-67176</strain>
    </source>
</reference>
<dbReference type="AlphaFoldDB" id="A0A1E3VQ83"/>
<organism evidence="2 3">
    <name type="scientific">Methyloceanibacter stevinii</name>
    <dbReference type="NCBI Taxonomy" id="1774970"/>
    <lineage>
        <taxon>Bacteria</taxon>
        <taxon>Pseudomonadati</taxon>
        <taxon>Pseudomonadota</taxon>
        <taxon>Alphaproteobacteria</taxon>
        <taxon>Hyphomicrobiales</taxon>
        <taxon>Hyphomicrobiaceae</taxon>
        <taxon>Methyloceanibacter</taxon>
    </lineage>
</organism>
<evidence type="ECO:0000313" key="2">
    <source>
        <dbReference type="EMBL" id="ODR95687.1"/>
    </source>
</evidence>
<accession>A0A1E3VQ83</accession>
<feature type="region of interest" description="Disordered" evidence="1">
    <location>
        <begin position="65"/>
        <end position="241"/>
    </location>
</feature>
<dbReference type="EMBL" id="LPWE01000010">
    <property type="protein sequence ID" value="ODR95687.1"/>
    <property type="molecule type" value="Genomic_DNA"/>
</dbReference>